<dbReference type="RefSeq" id="WP_093839954.1">
    <property type="nucleotide sequence ID" value="NZ_FOLM01000010.1"/>
</dbReference>
<dbReference type="AlphaFoldDB" id="A0A1I1PWZ6"/>
<keyword evidence="2" id="KW-1185">Reference proteome</keyword>
<sequence length="72" mass="7842">MDTPELRVPGHIEVVGQGRQAVLRVDGEDFPYVVADGTVTVRVAPGEMPSVTLTLLADRVTVDDRLPWAVEE</sequence>
<protein>
    <submittedName>
        <fullName evidence="1">Uncharacterized protein</fullName>
    </submittedName>
</protein>
<evidence type="ECO:0000313" key="2">
    <source>
        <dbReference type="Proteomes" id="UP000199207"/>
    </source>
</evidence>
<organism evidence="1 2">
    <name type="scientific">Streptomyces aidingensis</name>
    <dbReference type="NCBI Taxonomy" id="910347"/>
    <lineage>
        <taxon>Bacteria</taxon>
        <taxon>Bacillati</taxon>
        <taxon>Actinomycetota</taxon>
        <taxon>Actinomycetes</taxon>
        <taxon>Kitasatosporales</taxon>
        <taxon>Streptomycetaceae</taxon>
        <taxon>Streptomyces</taxon>
    </lineage>
</organism>
<proteinExistence type="predicted"/>
<reference evidence="1 2" key="1">
    <citation type="submission" date="2016-10" db="EMBL/GenBank/DDBJ databases">
        <authorList>
            <person name="de Groot N.N."/>
        </authorList>
    </citation>
    <scope>NUCLEOTIDE SEQUENCE [LARGE SCALE GENOMIC DNA]</scope>
    <source>
        <strain evidence="1 2">CGMCC 4.5739</strain>
    </source>
</reference>
<dbReference type="Proteomes" id="UP000199207">
    <property type="component" value="Unassembled WGS sequence"/>
</dbReference>
<name>A0A1I1PWZ6_9ACTN</name>
<dbReference type="OrthoDB" id="4245665at2"/>
<gene>
    <name evidence="1" type="ORF">SAMN05421773_110115</name>
</gene>
<accession>A0A1I1PWZ6</accession>
<evidence type="ECO:0000313" key="1">
    <source>
        <dbReference type="EMBL" id="SFD14414.1"/>
    </source>
</evidence>
<dbReference type="EMBL" id="FOLM01000010">
    <property type="protein sequence ID" value="SFD14414.1"/>
    <property type="molecule type" value="Genomic_DNA"/>
</dbReference>
<dbReference type="STRING" id="910347.SAMN05421773_110115"/>